<organism evidence="2 3">
    <name type="scientific">Arenicella xantha</name>
    <dbReference type="NCBI Taxonomy" id="644221"/>
    <lineage>
        <taxon>Bacteria</taxon>
        <taxon>Pseudomonadati</taxon>
        <taxon>Pseudomonadota</taxon>
        <taxon>Gammaproteobacteria</taxon>
        <taxon>Arenicellales</taxon>
        <taxon>Arenicellaceae</taxon>
        <taxon>Arenicella</taxon>
    </lineage>
</organism>
<dbReference type="Gene3D" id="2.40.10.220">
    <property type="entry name" value="predicted glycosyltransferase like domains"/>
    <property type="match status" value="1"/>
</dbReference>
<reference evidence="2 3" key="1">
    <citation type="submission" date="2018-06" db="EMBL/GenBank/DDBJ databases">
        <title>Genomic Encyclopedia of Type Strains, Phase IV (KMG-IV): sequencing the most valuable type-strain genomes for metagenomic binning, comparative biology and taxonomic classification.</title>
        <authorList>
            <person name="Goeker M."/>
        </authorList>
    </citation>
    <scope>NUCLEOTIDE SEQUENCE [LARGE SCALE GENOMIC DNA]</scope>
    <source>
        <strain evidence="2 3">DSM 24032</strain>
    </source>
</reference>
<dbReference type="Pfam" id="PF07238">
    <property type="entry name" value="PilZ"/>
    <property type="match status" value="1"/>
</dbReference>
<evidence type="ECO:0000313" key="2">
    <source>
        <dbReference type="EMBL" id="RBP48410.1"/>
    </source>
</evidence>
<dbReference type="GO" id="GO:0035438">
    <property type="term" value="F:cyclic-di-GMP binding"/>
    <property type="evidence" value="ECO:0007669"/>
    <property type="project" value="InterPro"/>
</dbReference>
<feature type="domain" description="PilZ" evidence="1">
    <location>
        <begin position="17"/>
        <end position="101"/>
    </location>
</feature>
<name>A0A395JIF5_9GAMM</name>
<accession>A0A395JIF5</accession>
<comment type="caution">
    <text evidence="2">The sequence shown here is derived from an EMBL/GenBank/DDBJ whole genome shotgun (WGS) entry which is preliminary data.</text>
</comment>
<evidence type="ECO:0000313" key="3">
    <source>
        <dbReference type="Proteomes" id="UP000253083"/>
    </source>
</evidence>
<dbReference type="Proteomes" id="UP000253083">
    <property type="component" value="Unassembled WGS sequence"/>
</dbReference>
<evidence type="ECO:0000259" key="1">
    <source>
        <dbReference type="Pfam" id="PF07238"/>
    </source>
</evidence>
<proteinExistence type="predicted"/>
<dbReference type="InParanoid" id="A0A395JIF5"/>
<dbReference type="RefSeq" id="WP_113955671.1">
    <property type="nucleotide sequence ID" value="NZ_QNRT01000007.1"/>
</dbReference>
<dbReference type="EMBL" id="QNRT01000007">
    <property type="protein sequence ID" value="RBP48410.1"/>
    <property type="molecule type" value="Genomic_DNA"/>
</dbReference>
<dbReference type="OrthoDB" id="5296245at2"/>
<sequence>MTVENQNIPTDKARNAVISIAIKDKQALYMSYMPFVTNGGLFVPTKKDYDLGDEMFLLVKIMDEIEPVHISGKVIWISPPGALGNRPRGVGVQFMGDDARATVNLIESKLGASISLTRSTHTM</sequence>
<dbReference type="InterPro" id="IPR009875">
    <property type="entry name" value="PilZ_domain"/>
</dbReference>
<protein>
    <submittedName>
        <fullName evidence="2">Type IV pilus assembly protein PilZ</fullName>
    </submittedName>
</protein>
<gene>
    <name evidence="2" type="ORF">DFR28_10712</name>
</gene>
<dbReference type="AlphaFoldDB" id="A0A395JIF5"/>
<keyword evidence="3" id="KW-1185">Reference proteome</keyword>